<comment type="subcellular location">
    <subcellularLocation>
        <location evidence="1">Nucleus</location>
    </subcellularLocation>
</comment>
<feature type="compositionally biased region" description="Polar residues" evidence="9">
    <location>
        <begin position="921"/>
        <end position="930"/>
    </location>
</feature>
<feature type="region of interest" description="Disordered" evidence="9">
    <location>
        <begin position="800"/>
        <end position="836"/>
    </location>
</feature>
<feature type="compositionally biased region" description="Polar residues" evidence="9">
    <location>
        <begin position="800"/>
        <end position="813"/>
    </location>
</feature>
<feature type="region of interest" description="Disordered" evidence="9">
    <location>
        <begin position="1210"/>
        <end position="1250"/>
    </location>
</feature>
<evidence type="ECO:0000256" key="10">
    <source>
        <dbReference type="SAM" id="Phobius"/>
    </source>
</evidence>
<dbReference type="EMBL" id="JAFFHC010000002">
    <property type="protein sequence ID" value="KAK4679339.1"/>
    <property type="molecule type" value="Genomic_DNA"/>
</dbReference>
<evidence type="ECO:0000313" key="12">
    <source>
        <dbReference type="Proteomes" id="UP001323617"/>
    </source>
</evidence>
<feature type="region of interest" description="Disordered" evidence="9">
    <location>
        <begin position="107"/>
        <end position="130"/>
    </location>
</feature>
<dbReference type="RefSeq" id="XP_062802809.1">
    <property type="nucleotide sequence ID" value="XM_062940215.1"/>
</dbReference>
<keyword evidence="5" id="KW-0010">Activator</keyword>
<feature type="compositionally biased region" description="Basic and acidic residues" evidence="9">
    <location>
        <begin position="109"/>
        <end position="123"/>
    </location>
</feature>
<keyword evidence="10" id="KW-1133">Transmembrane helix</keyword>
<proteinExistence type="inferred from homology"/>
<gene>
    <name evidence="11" type="primary">NUT1</name>
    <name evidence="11" type="ORF">QC764_0033750</name>
</gene>
<name>A0ABR0IGP2_9PEZI</name>
<evidence type="ECO:0000256" key="6">
    <source>
        <dbReference type="ARBA" id="ARBA00023163"/>
    </source>
</evidence>
<keyword evidence="10" id="KW-0812">Transmembrane</keyword>
<accession>A0ABR0IGP2</accession>
<keyword evidence="4" id="KW-0805">Transcription regulation</keyword>
<feature type="compositionally biased region" description="Basic and acidic residues" evidence="9">
    <location>
        <begin position="1466"/>
        <end position="1478"/>
    </location>
</feature>
<dbReference type="Pfam" id="PF08689">
    <property type="entry name" value="Med5"/>
    <property type="match status" value="1"/>
</dbReference>
<dbReference type="Proteomes" id="UP001323617">
    <property type="component" value="Unassembled WGS sequence"/>
</dbReference>
<feature type="compositionally biased region" description="Low complexity" evidence="9">
    <location>
        <begin position="1427"/>
        <end position="1452"/>
    </location>
</feature>
<comment type="caution">
    <text evidence="11">The sequence shown here is derived from an EMBL/GenBank/DDBJ whole genome shotgun (WGS) entry which is preliminary data.</text>
</comment>
<keyword evidence="6" id="KW-0804">Transcription</keyword>
<evidence type="ECO:0000256" key="5">
    <source>
        <dbReference type="ARBA" id="ARBA00023159"/>
    </source>
</evidence>
<organism evidence="11 12">
    <name type="scientific">Podospora pseudoanserina</name>
    <dbReference type="NCBI Taxonomy" id="2609844"/>
    <lineage>
        <taxon>Eukaryota</taxon>
        <taxon>Fungi</taxon>
        <taxon>Dikarya</taxon>
        <taxon>Ascomycota</taxon>
        <taxon>Pezizomycotina</taxon>
        <taxon>Sordariomycetes</taxon>
        <taxon>Sordariomycetidae</taxon>
        <taxon>Sordariales</taxon>
        <taxon>Podosporaceae</taxon>
        <taxon>Podospora</taxon>
    </lineage>
</organism>
<dbReference type="PANTHER" id="PTHR35784">
    <property type="entry name" value="MEDIATOR OF RNA POLYMERASE II TRANSCRIPTION SUBUNIT 5"/>
    <property type="match status" value="1"/>
</dbReference>
<sequence>MEGPATAGSSLTGLPAAVARWEQLITRARLQRLDPDQFGVFSKILLVKHPLPPGLIAELLLRPTADNNVALDPRAPLYLTHLIKQRRVDTASVLKALYNYSTIHTKIHPQPEDQPSKERDASAPRRKKLQRWTSSYSSEAILFWRLAQTVNQGIGIKSGRDVVETSRMLVRWMALFTEAATIFSQDAFGSMHSLNASKLEMERSRESFIMFLNAFSAHPTVPKTFQIPAAKGIRKQLSQSLEAFLPSIMQVNPSIASQLDMFRAQSLATHDSTEKKDPAVSDMNSYMDNVMGLESFQVPEVPIANTRAGLYVYLSAALVGRPMIDDAALFTYLHNRYRGDVQQAAVQLILASFDVLANAVFRNEGAKAGHLLKSFVVNKVPLVLVSLAQSSPLYTFNPEICITEALGQVDTNIFPTFSGMFDMSSNTGSSFQDSVRQDFCFACQLHGLLSQTAIENLLGDITYQTLPDEGRYVKDILVQSCLQDSDRTQKLIGELDNMNGNVGAAAQAVVEVIGSLCRNTETMALKQLCGQLASKPLSLDIMLLFSPAQKILHPLRELIDHWGGYDEEQGEYQPVYEEFGSVLLLLMAFVYRYNLSPADLGVRSPDSFVGKLIGGGHAVRLLSDLSPQEHSHLNGWIQGLFAEGGLGDELMASCPPQDFYLLMPVLFGQISVALSAGFLNEETLKSGLEYLVEVFLLPSLVPAILYLSNQLWAEGPEGQRSIIKILQLLIRPNSISNEASAMFQSVLNIVAKPLEHALRSYQRSDPKSQEVEPLLRAIKENLTVSRRTGGADHAELESWTTTHGNHTPGSHPNATPLPGGLAATNRPPQAQHPDGGISAAVRHTVQSLVNWVQQAPLGGNTTPTAYTHRQTLAALKLLGARQLLTVLLDELKTLTESGQGSVAYDVVCSLVCAPDVTNDTSLASSDTPNDGTAGGAGAFAAAPPPPVQRRLTLREVLKHEADDWKRIQKQDPVMAETVVRLYRQVEGQMEMPQTAVAGLLGQQDMVSGLGVMKRRIVEGALALGWAGLADAKALKWGSDNEPRWEPAKETGCDHKDYMMGISPTVTSPPEGTKTDEVILRLQGKRQISVTGTRSSSEEELKGPTCGYVSGLASIPLYCDITQSCHYNALLTHIGCCDTTTSNCPVPTRCLDSTDRSLFTTRNGFTLWCGQTEYPHCLTHIYADLANGPNSYTLMGCGVAAGSDVVYATVLPRTGPSSSTTTETTTTTTTTTSTNTPTNTPPENPPSTPIGPIVGGVVGGIAALAIVGLAIWFLIRRNRRNRPAPDPQPPVAQVNHTSLPPPSSHLSYSQPPPSSHLSFSNSQHPSNQISEYYPGSGGQGFSPMDPRGSVVKPSFMSTTTAGGESSPGFEGHGTPSPPPPGGYAFQNQQPGQFGQGQFGQGQQQFGGQQDQGQFGGQGYNNLNPVTPPQQQFGQQQQQFGGPPVYNPYGQQGAQQGGYVPGRGAELPTERGDGEVRELQ</sequence>
<evidence type="ECO:0000256" key="3">
    <source>
        <dbReference type="ARBA" id="ARBA00020628"/>
    </source>
</evidence>
<keyword evidence="10" id="KW-0472">Membrane</keyword>
<comment type="similarity">
    <text evidence="2">Belongs to the Mediator complex subunit 5 family.</text>
</comment>
<feature type="region of interest" description="Disordered" evidence="9">
    <location>
        <begin position="921"/>
        <end position="944"/>
    </location>
</feature>
<feature type="compositionally biased region" description="Low complexity" evidence="9">
    <location>
        <begin position="1290"/>
        <end position="1308"/>
    </location>
</feature>
<feature type="region of interest" description="Disordered" evidence="9">
    <location>
        <begin position="1282"/>
        <end position="1478"/>
    </location>
</feature>
<protein>
    <recommendedName>
        <fullName evidence="3">Mediator of RNA polymerase II transcription subunit 5</fullName>
    </recommendedName>
    <alternativeName>
        <fullName evidence="8">Mediator complex subunit 5</fullName>
    </alternativeName>
</protein>
<feature type="transmembrane region" description="Helical" evidence="10">
    <location>
        <begin position="1252"/>
        <end position="1274"/>
    </location>
</feature>
<feature type="compositionally biased region" description="Low complexity" evidence="9">
    <location>
        <begin position="1399"/>
        <end position="1411"/>
    </location>
</feature>
<dbReference type="GeneID" id="87960735"/>
<feature type="compositionally biased region" description="Polar residues" evidence="9">
    <location>
        <begin position="1318"/>
        <end position="1329"/>
    </location>
</feature>
<dbReference type="PANTHER" id="PTHR35784:SF1">
    <property type="entry name" value="MEDIATOR OF RNA POLYMERASE II TRANSCRIPTION SUBUNIT 5"/>
    <property type="match status" value="1"/>
</dbReference>
<dbReference type="InterPro" id="IPR014801">
    <property type="entry name" value="Mediator_Med5_fun"/>
</dbReference>
<evidence type="ECO:0000313" key="11">
    <source>
        <dbReference type="EMBL" id="KAK4679339.1"/>
    </source>
</evidence>
<feature type="compositionally biased region" description="Pro residues" evidence="9">
    <location>
        <begin position="1238"/>
        <end position="1248"/>
    </location>
</feature>
<evidence type="ECO:0000256" key="7">
    <source>
        <dbReference type="ARBA" id="ARBA00023242"/>
    </source>
</evidence>
<evidence type="ECO:0000256" key="1">
    <source>
        <dbReference type="ARBA" id="ARBA00004123"/>
    </source>
</evidence>
<evidence type="ECO:0000256" key="9">
    <source>
        <dbReference type="SAM" id="MobiDB-lite"/>
    </source>
</evidence>
<evidence type="ECO:0000256" key="2">
    <source>
        <dbReference type="ARBA" id="ARBA00008782"/>
    </source>
</evidence>
<keyword evidence="7" id="KW-0539">Nucleus</keyword>
<keyword evidence="12" id="KW-1185">Reference proteome</keyword>
<reference evidence="11 12" key="1">
    <citation type="journal article" date="2023" name="bioRxiv">
        <title>High-quality genome assemblies of four members of thePodospora anserinaspecies complex.</title>
        <authorList>
            <person name="Ament-Velasquez S.L."/>
            <person name="Vogan A.A."/>
            <person name="Wallerman O."/>
            <person name="Hartmann F."/>
            <person name="Gautier V."/>
            <person name="Silar P."/>
            <person name="Giraud T."/>
            <person name="Johannesson H."/>
        </authorList>
    </citation>
    <scope>NUCLEOTIDE SEQUENCE [LARGE SCALE GENOMIC DNA]</scope>
    <source>
        <strain evidence="11 12">CBS 124.78</strain>
    </source>
</reference>
<feature type="compositionally biased region" description="Low complexity" evidence="9">
    <location>
        <begin position="1215"/>
        <end position="1237"/>
    </location>
</feature>
<evidence type="ECO:0000256" key="8">
    <source>
        <dbReference type="ARBA" id="ARBA00031256"/>
    </source>
</evidence>
<evidence type="ECO:0000256" key="4">
    <source>
        <dbReference type="ARBA" id="ARBA00023015"/>
    </source>
</evidence>